<dbReference type="AlphaFoldDB" id="A0A956NC80"/>
<evidence type="ECO:0000313" key="4">
    <source>
        <dbReference type="EMBL" id="MCA9755626.1"/>
    </source>
</evidence>
<dbReference type="SUPFAM" id="SSF81271">
    <property type="entry name" value="TGS-like"/>
    <property type="match status" value="1"/>
</dbReference>
<keyword evidence="1" id="KW-0547">Nucleotide-binding</keyword>
<proteinExistence type="predicted"/>
<dbReference type="Proteomes" id="UP000739538">
    <property type="component" value="Unassembled WGS sequence"/>
</dbReference>
<comment type="caution">
    <text evidence="4">The sequence shown here is derived from an EMBL/GenBank/DDBJ whole genome shotgun (WGS) entry which is preliminary data.</text>
</comment>
<keyword evidence="2" id="KW-0067">ATP-binding</keyword>
<dbReference type="GO" id="GO:0016887">
    <property type="term" value="F:ATP hydrolysis activity"/>
    <property type="evidence" value="ECO:0007669"/>
    <property type="project" value="TreeGrafter"/>
</dbReference>
<dbReference type="InterPro" id="IPR023192">
    <property type="entry name" value="TGS-like_dom_sf"/>
</dbReference>
<protein>
    <submittedName>
        <fullName evidence="4">DUF933 domain-containing protein</fullName>
    </submittedName>
</protein>
<dbReference type="InterPro" id="IPR012676">
    <property type="entry name" value="TGS-like"/>
</dbReference>
<dbReference type="InterPro" id="IPR004095">
    <property type="entry name" value="TGS"/>
</dbReference>
<dbReference type="PROSITE" id="PS51880">
    <property type="entry name" value="TGS"/>
    <property type="match status" value="1"/>
</dbReference>
<dbReference type="InterPro" id="IPR012675">
    <property type="entry name" value="Beta-grasp_dom_sf"/>
</dbReference>
<dbReference type="GO" id="GO:0005737">
    <property type="term" value="C:cytoplasm"/>
    <property type="evidence" value="ECO:0007669"/>
    <property type="project" value="TreeGrafter"/>
</dbReference>
<dbReference type="EMBL" id="JAGQHS010000028">
    <property type="protein sequence ID" value="MCA9755626.1"/>
    <property type="molecule type" value="Genomic_DNA"/>
</dbReference>
<reference evidence="4" key="2">
    <citation type="journal article" date="2021" name="Microbiome">
        <title>Successional dynamics and alternative stable states in a saline activated sludge microbial community over 9 years.</title>
        <authorList>
            <person name="Wang Y."/>
            <person name="Ye J."/>
            <person name="Ju F."/>
            <person name="Liu L."/>
            <person name="Boyd J.A."/>
            <person name="Deng Y."/>
            <person name="Parks D.H."/>
            <person name="Jiang X."/>
            <person name="Yin X."/>
            <person name="Woodcroft B.J."/>
            <person name="Tyson G.W."/>
            <person name="Hugenholtz P."/>
            <person name="Polz M.F."/>
            <person name="Zhang T."/>
        </authorList>
    </citation>
    <scope>NUCLEOTIDE SEQUENCE</scope>
    <source>
        <strain evidence="4">HKST-UBA02</strain>
    </source>
</reference>
<dbReference type="PANTHER" id="PTHR23305:SF18">
    <property type="entry name" value="OBG-TYPE G DOMAIN-CONTAINING PROTEIN"/>
    <property type="match status" value="1"/>
</dbReference>
<dbReference type="CDD" id="cd04867">
    <property type="entry name" value="TGS_YchF_OLA1"/>
    <property type="match status" value="1"/>
</dbReference>
<dbReference type="InterPro" id="IPR013029">
    <property type="entry name" value="YchF_C"/>
</dbReference>
<dbReference type="PANTHER" id="PTHR23305">
    <property type="entry name" value="OBG GTPASE FAMILY"/>
    <property type="match status" value="1"/>
</dbReference>
<reference evidence="4" key="1">
    <citation type="submission" date="2020-04" db="EMBL/GenBank/DDBJ databases">
        <authorList>
            <person name="Zhang T."/>
        </authorList>
    </citation>
    <scope>NUCLEOTIDE SEQUENCE</scope>
    <source>
        <strain evidence="4">HKST-UBA02</strain>
    </source>
</reference>
<gene>
    <name evidence="4" type="ORF">KDA27_07475</name>
</gene>
<dbReference type="Gene3D" id="1.10.150.300">
    <property type="entry name" value="TGS-like domain"/>
    <property type="match status" value="1"/>
</dbReference>
<dbReference type="GO" id="GO:0005524">
    <property type="term" value="F:ATP binding"/>
    <property type="evidence" value="ECO:0007669"/>
    <property type="project" value="UniProtKB-KW"/>
</dbReference>
<sequence>MRIALTGRPGSGKSMLFDLLEGKGGAPAPGLRIAHVVVPDPRVDALSREFKPKKTTPARIEFQDLEQKGSVQYPALSPERREMLSRADLVLLVVELFATPPEEWAEEARRQIAELADEFLILDLATVEGRLERVQKIVKAGQKPGFTGEPELLERLRATLDEGRPVRSVPEAEEKAKELRGFAFLSGRPILPAFNVGEEQLGEARALVDAIDLSGVLQPNETDGSRIVFSAEVENQILEIAEDERATFMEAFGLTESAVAQTIRAAYERAGLESFFTVGEDEVRAWSLRRGSYAPQAAGAIHSDLEKGFVRAEVVAYSDWESAGSMNAAKEKKLVRMEGKDYVIQDGDIVNIRSGLAKSRG</sequence>
<evidence type="ECO:0000256" key="2">
    <source>
        <dbReference type="ARBA" id="ARBA00022840"/>
    </source>
</evidence>
<organism evidence="4 5">
    <name type="scientific">Eiseniibacteriota bacterium</name>
    <dbReference type="NCBI Taxonomy" id="2212470"/>
    <lineage>
        <taxon>Bacteria</taxon>
        <taxon>Candidatus Eiseniibacteriota</taxon>
    </lineage>
</organism>
<dbReference type="SUPFAM" id="SSF52540">
    <property type="entry name" value="P-loop containing nucleoside triphosphate hydrolases"/>
    <property type="match status" value="1"/>
</dbReference>
<dbReference type="Gene3D" id="3.10.20.30">
    <property type="match status" value="1"/>
</dbReference>
<evidence type="ECO:0000256" key="1">
    <source>
        <dbReference type="ARBA" id="ARBA00022741"/>
    </source>
</evidence>
<dbReference type="Pfam" id="PF06071">
    <property type="entry name" value="YchF-GTPase_C"/>
    <property type="match status" value="1"/>
</dbReference>
<name>A0A956NC80_UNCEI</name>
<dbReference type="InterPro" id="IPR027417">
    <property type="entry name" value="P-loop_NTPase"/>
</dbReference>
<feature type="domain" description="TGS" evidence="3">
    <location>
        <begin position="271"/>
        <end position="354"/>
    </location>
</feature>
<evidence type="ECO:0000313" key="5">
    <source>
        <dbReference type="Proteomes" id="UP000739538"/>
    </source>
</evidence>
<accession>A0A956NC80</accession>
<dbReference type="Gene3D" id="3.40.50.300">
    <property type="entry name" value="P-loop containing nucleotide triphosphate hydrolases"/>
    <property type="match status" value="1"/>
</dbReference>
<dbReference type="FunFam" id="3.10.20.30:FF:000001">
    <property type="entry name" value="Ribosome-binding ATPase YchF"/>
    <property type="match status" value="1"/>
</dbReference>
<evidence type="ECO:0000259" key="3">
    <source>
        <dbReference type="PROSITE" id="PS51880"/>
    </source>
</evidence>